<dbReference type="PANTHER" id="PTHR44757">
    <property type="entry name" value="DIGUANYLATE CYCLASE DGCP"/>
    <property type="match status" value="1"/>
</dbReference>
<evidence type="ECO:0000313" key="3">
    <source>
        <dbReference type="EMBL" id="GAA4988135.1"/>
    </source>
</evidence>
<dbReference type="InterPro" id="IPR035965">
    <property type="entry name" value="PAS-like_dom_sf"/>
</dbReference>
<dbReference type="Gene3D" id="3.30.450.20">
    <property type="entry name" value="PAS domain"/>
    <property type="match status" value="2"/>
</dbReference>
<keyword evidence="4" id="KW-1185">Reference proteome</keyword>
<dbReference type="Proteomes" id="UP001500466">
    <property type="component" value="Unassembled WGS sequence"/>
</dbReference>
<feature type="domain" description="PAS" evidence="2">
    <location>
        <begin position="164"/>
        <end position="217"/>
    </location>
</feature>
<dbReference type="InterPro" id="IPR052155">
    <property type="entry name" value="Biofilm_reg_signaling"/>
</dbReference>
<dbReference type="InterPro" id="IPR013767">
    <property type="entry name" value="PAS_fold"/>
</dbReference>
<dbReference type="SMART" id="SM00091">
    <property type="entry name" value="PAS"/>
    <property type="match status" value="2"/>
</dbReference>
<sequence length="503" mass="53369">MEEVRSAVALRAVPWPAPRAQNTRGGPGPGTPDGVRADALPFPVLLVNGIGTIVDANTAASHVFAGSGPGLIGLCVLDLLPLWDPDRFPPDPDTAGDPADDVPERTTARRTDGTEFPAEIIVRGVPYRDAGVFGRGAAWPGTAFLVTVRDIGERLRLEAELRYQRGQTELILRAASEGVVGVDAFGRIVMANPAAIRLLGYRAGELRGRDLVALAMHAREDGSALPPRDTPVADTLRSGRRHHETSAVLWSKAGRAVPVRMTTLPQLDGEHVRGAVVTFREQSSAARVSADGDRVPGWMSVTLADVLEQAVGTATELLGARQAEYTLPVARIELPADVPQLVSALAHLIAGEPAVPADDPAPWGAADRAPSTVTAVPTRDGAHVRIDIRSPGPSDDARVRMAHGIVERHGGVLRVADGWRRQSCRYRIDLPADAAAAAAAGPDSVTVRRSAPAPAAPPPRAVHRQPPTWAVANTTGLRPSDEPPLPNRRPPEPEIAAWRNYRG</sequence>
<protein>
    <recommendedName>
        <fullName evidence="2">PAS domain-containing protein</fullName>
    </recommendedName>
</protein>
<feature type="region of interest" description="Disordered" evidence="1">
    <location>
        <begin position="441"/>
        <end position="503"/>
    </location>
</feature>
<dbReference type="InterPro" id="IPR000014">
    <property type="entry name" value="PAS"/>
</dbReference>
<evidence type="ECO:0000313" key="4">
    <source>
        <dbReference type="Proteomes" id="UP001500466"/>
    </source>
</evidence>
<dbReference type="NCBIfam" id="TIGR00229">
    <property type="entry name" value="sensory_box"/>
    <property type="match status" value="1"/>
</dbReference>
<accession>A0ABP9I4L9</accession>
<feature type="region of interest" description="Disordered" evidence="1">
    <location>
        <begin position="87"/>
        <end position="110"/>
    </location>
</feature>
<evidence type="ECO:0000256" key="1">
    <source>
        <dbReference type="SAM" id="MobiDB-lite"/>
    </source>
</evidence>
<feature type="region of interest" description="Disordered" evidence="1">
    <location>
        <begin position="12"/>
        <end position="35"/>
    </location>
</feature>
<reference evidence="4" key="1">
    <citation type="journal article" date="2019" name="Int. J. Syst. Evol. Microbiol.">
        <title>The Global Catalogue of Microorganisms (GCM) 10K type strain sequencing project: providing services to taxonomists for standard genome sequencing and annotation.</title>
        <authorList>
            <consortium name="The Broad Institute Genomics Platform"/>
            <consortium name="The Broad Institute Genome Sequencing Center for Infectious Disease"/>
            <person name="Wu L."/>
            <person name="Ma J."/>
        </authorList>
    </citation>
    <scope>NUCLEOTIDE SEQUENCE [LARGE SCALE GENOMIC DNA]</scope>
    <source>
        <strain evidence="4">JCM 17986</strain>
    </source>
</reference>
<gene>
    <name evidence="3" type="ORF">GCM10023205_68820</name>
</gene>
<dbReference type="PROSITE" id="PS50112">
    <property type="entry name" value="PAS"/>
    <property type="match status" value="1"/>
</dbReference>
<name>A0ABP9I4L9_9ACTN</name>
<dbReference type="CDD" id="cd00130">
    <property type="entry name" value="PAS"/>
    <property type="match status" value="1"/>
</dbReference>
<organism evidence="3 4">
    <name type="scientific">Yinghuangia aomiensis</name>
    <dbReference type="NCBI Taxonomy" id="676205"/>
    <lineage>
        <taxon>Bacteria</taxon>
        <taxon>Bacillati</taxon>
        <taxon>Actinomycetota</taxon>
        <taxon>Actinomycetes</taxon>
        <taxon>Kitasatosporales</taxon>
        <taxon>Streptomycetaceae</taxon>
        <taxon>Yinghuangia</taxon>
    </lineage>
</organism>
<evidence type="ECO:0000259" key="2">
    <source>
        <dbReference type="PROSITE" id="PS50112"/>
    </source>
</evidence>
<dbReference type="EMBL" id="BAABHS010000035">
    <property type="protein sequence ID" value="GAA4988135.1"/>
    <property type="molecule type" value="Genomic_DNA"/>
</dbReference>
<dbReference type="Pfam" id="PF13426">
    <property type="entry name" value="PAS_9"/>
    <property type="match status" value="1"/>
</dbReference>
<proteinExistence type="predicted"/>
<dbReference type="PANTHER" id="PTHR44757:SF2">
    <property type="entry name" value="BIOFILM ARCHITECTURE MAINTENANCE PROTEIN MBAA"/>
    <property type="match status" value="1"/>
</dbReference>
<comment type="caution">
    <text evidence="3">The sequence shown here is derived from an EMBL/GenBank/DDBJ whole genome shotgun (WGS) entry which is preliminary data.</text>
</comment>
<dbReference type="Pfam" id="PF00989">
    <property type="entry name" value="PAS"/>
    <property type="match status" value="1"/>
</dbReference>
<dbReference type="SUPFAM" id="SSF55785">
    <property type="entry name" value="PYP-like sensor domain (PAS domain)"/>
    <property type="match status" value="2"/>
</dbReference>